<protein>
    <submittedName>
        <fullName evidence="2">Teichuronic acid biosynthesis glycosyltransferase TuaG</fullName>
    </submittedName>
</protein>
<keyword evidence="2" id="KW-0808">Transferase</keyword>
<dbReference type="GO" id="GO:0016758">
    <property type="term" value="F:hexosyltransferase activity"/>
    <property type="evidence" value="ECO:0007669"/>
    <property type="project" value="UniProtKB-ARBA"/>
</dbReference>
<organism evidence="2 3">
    <name type="scientific">Proteiniclasticum ruminis</name>
    <dbReference type="NCBI Taxonomy" id="398199"/>
    <lineage>
        <taxon>Bacteria</taxon>
        <taxon>Bacillati</taxon>
        <taxon>Bacillota</taxon>
        <taxon>Clostridia</taxon>
        <taxon>Eubacteriales</taxon>
        <taxon>Clostridiaceae</taxon>
        <taxon>Proteiniclasticum</taxon>
    </lineage>
</organism>
<dbReference type="AlphaFoldDB" id="A0A1G8JND8"/>
<dbReference type="PANTHER" id="PTHR22916">
    <property type="entry name" value="GLYCOSYLTRANSFERASE"/>
    <property type="match status" value="1"/>
</dbReference>
<proteinExistence type="predicted"/>
<reference evidence="2 3" key="1">
    <citation type="submission" date="2016-10" db="EMBL/GenBank/DDBJ databases">
        <authorList>
            <person name="de Groot N.N."/>
        </authorList>
    </citation>
    <scope>NUCLEOTIDE SEQUENCE [LARGE SCALE GENOMIC DNA]</scope>
    <source>
        <strain evidence="2 3">CGMCC 1.5058</strain>
    </source>
</reference>
<dbReference type="CDD" id="cd00761">
    <property type="entry name" value="Glyco_tranf_GTA_type"/>
    <property type="match status" value="1"/>
</dbReference>
<dbReference type="RefSeq" id="WP_074542610.1">
    <property type="nucleotide sequence ID" value="NZ_FNDZ01000002.1"/>
</dbReference>
<accession>A0A1G8JND8</accession>
<dbReference type="InterPro" id="IPR029044">
    <property type="entry name" value="Nucleotide-diphossugar_trans"/>
</dbReference>
<dbReference type="InterPro" id="IPR001173">
    <property type="entry name" value="Glyco_trans_2-like"/>
</dbReference>
<dbReference type="EMBL" id="FNDZ01000002">
    <property type="protein sequence ID" value="SDI32692.1"/>
    <property type="molecule type" value="Genomic_DNA"/>
</dbReference>
<name>A0A1G8JND8_9CLOT</name>
<sequence>MDNKQEHLISIIMPTFNADTYLVETIDSVLAQDYRNWELIIIDDCSTDKTKSIILEYAKVDPRIKSIYLAENQGAAIARNSGVKIAKGDFIAFIDSDDVWHSNKLSDQLNFMVSNKYYFSCTYYQKMSESGEPLDVVVKSPQILDYYKLLRRCPGNSTVMYNSLHLGKFYIPNIRRRNDFVMWLQVIKEAKTMHTLQTPLTYHRVREGSLSSKKSDLVRYQWQVYRHIEKLPLWISIGLLLDKFVQTITLSVHMKLQSKIKSPNTPKVEYLRTNK</sequence>
<dbReference type="Pfam" id="PF00535">
    <property type="entry name" value="Glycos_transf_2"/>
    <property type="match status" value="1"/>
</dbReference>
<evidence type="ECO:0000259" key="1">
    <source>
        <dbReference type="Pfam" id="PF00535"/>
    </source>
</evidence>
<dbReference type="SUPFAM" id="SSF53448">
    <property type="entry name" value="Nucleotide-diphospho-sugar transferases"/>
    <property type="match status" value="1"/>
</dbReference>
<gene>
    <name evidence="2" type="ORF">SAMN05421804_10261</name>
</gene>
<dbReference type="PANTHER" id="PTHR22916:SF3">
    <property type="entry name" value="UDP-GLCNAC:BETAGAL BETA-1,3-N-ACETYLGLUCOSAMINYLTRANSFERASE-LIKE PROTEIN 1"/>
    <property type="match status" value="1"/>
</dbReference>
<dbReference type="Proteomes" id="UP000183255">
    <property type="component" value="Unassembled WGS sequence"/>
</dbReference>
<evidence type="ECO:0000313" key="3">
    <source>
        <dbReference type="Proteomes" id="UP000183255"/>
    </source>
</evidence>
<evidence type="ECO:0000313" key="2">
    <source>
        <dbReference type="EMBL" id="SDI32692.1"/>
    </source>
</evidence>
<feature type="domain" description="Glycosyltransferase 2-like" evidence="1">
    <location>
        <begin position="10"/>
        <end position="132"/>
    </location>
</feature>
<dbReference type="Gene3D" id="3.90.550.10">
    <property type="entry name" value="Spore Coat Polysaccharide Biosynthesis Protein SpsA, Chain A"/>
    <property type="match status" value="1"/>
</dbReference>